<gene>
    <name evidence="1" type="ORF">PSECIP111951_04192</name>
</gene>
<organism evidence="1 2">
    <name type="scientific">Pseudoalteromonas holothuriae</name>
    <dbReference type="NCBI Taxonomy" id="2963714"/>
    <lineage>
        <taxon>Bacteria</taxon>
        <taxon>Pseudomonadati</taxon>
        <taxon>Pseudomonadota</taxon>
        <taxon>Gammaproteobacteria</taxon>
        <taxon>Alteromonadales</taxon>
        <taxon>Pseudoalteromonadaceae</taxon>
        <taxon>Pseudoalteromonas</taxon>
    </lineage>
</organism>
<comment type="caution">
    <text evidence="1">The sequence shown here is derived from an EMBL/GenBank/DDBJ whole genome shotgun (WGS) entry which is preliminary data.</text>
</comment>
<name>A0ABN8US47_9GAMM</name>
<dbReference type="EMBL" id="CAMAPD010000055">
    <property type="protein sequence ID" value="CAH9068557.1"/>
    <property type="molecule type" value="Genomic_DNA"/>
</dbReference>
<dbReference type="Proteomes" id="UP001152485">
    <property type="component" value="Unassembled WGS sequence"/>
</dbReference>
<accession>A0ABN8US47</accession>
<evidence type="ECO:0000313" key="1">
    <source>
        <dbReference type="EMBL" id="CAH9068557.1"/>
    </source>
</evidence>
<protein>
    <submittedName>
        <fullName evidence="1">Uncharacterized protein</fullName>
    </submittedName>
</protein>
<reference evidence="1 2" key="1">
    <citation type="submission" date="2022-07" db="EMBL/GenBank/DDBJ databases">
        <authorList>
            <person name="Criscuolo A."/>
        </authorList>
    </citation>
    <scope>NUCLEOTIDE SEQUENCE [LARGE SCALE GENOMIC DNA]</scope>
    <source>
        <strain evidence="2">CIP 111951</strain>
    </source>
</reference>
<proteinExistence type="predicted"/>
<evidence type="ECO:0000313" key="2">
    <source>
        <dbReference type="Proteomes" id="UP001152485"/>
    </source>
</evidence>
<sequence>MTIPREISAFSSFVEYEELKISLNSSTDFIEIEVEEPYSPVGLEEKWFLDKATGIKWRLVKPDPPFGGIWSKT</sequence>
<dbReference type="RefSeq" id="WP_261595502.1">
    <property type="nucleotide sequence ID" value="NZ_CAMAPD010000055.1"/>
</dbReference>